<dbReference type="PANTHER" id="PTHR30614:SF20">
    <property type="entry name" value="GLUTAMINE TRANSPORT SYSTEM PERMEASE PROTEIN GLNP"/>
    <property type="match status" value="1"/>
</dbReference>
<comment type="similarity">
    <text evidence="2">Belongs to the binding-protein-dependent transport system permease family. HisMQ subfamily.</text>
</comment>
<keyword evidence="7 9" id="KW-1133">Transmembrane helix</keyword>
<dbReference type="FunFam" id="1.10.3720.10:FF:000033">
    <property type="entry name" value="Polar amino acid ABC transporter permease"/>
    <property type="match status" value="1"/>
</dbReference>
<feature type="transmembrane region" description="Helical" evidence="9">
    <location>
        <begin position="56"/>
        <end position="79"/>
    </location>
</feature>
<feature type="domain" description="ABC transmembrane type-1" evidence="10">
    <location>
        <begin position="20"/>
        <end position="215"/>
    </location>
</feature>
<feature type="transmembrane region" description="Helical" evidence="9">
    <location>
        <begin position="193"/>
        <end position="215"/>
    </location>
</feature>
<feature type="transmembrane region" description="Helical" evidence="9">
    <location>
        <begin position="22"/>
        <end position="44"/>
    </location>
</feature>
<dbReference type="SUPFAM" id="SSF161098">
    <property type="entry name" value="MetI-like"/>
    <property type="match status" value="1"/>
</dbReference>
<sequence>MTIFAKIFTLENMLFLVQCAKYSILLATASVIIGTLLGTLTAAAKISRRKFLRTIANLYIEFIRGTPMLLQLMIFFFGLPQLIPNYAGLAFSTQVMIAGVVGMSINSGAYSAELIRSGIESIDVGQWEAGKSLGMSHNKIMRQIILPQAFKRIIPPLVSEFIVLIKDSSLVSSIGATELLKGAQVLGSHYYNYMIPLFMAALVYLAMTLTVSTLAKQVEKSMKFYD</sequence>
<organism evidence="11">
    <name type="scientific">bioreactor metagenome</name>
    <dbReference type="NCBI Taxonomy" id="1076179"/>
    <lineage>
        <taxon>unclassified sequences</taxon>
        <taxon>metagenomes</taxon>
        <taxon>ecological metagenomes</taxon>
    </lineage>
</organism>
<evidence type="ECO:0000256" key="4">
    <source>
        <dbReference type="ARBA" id="ARBA00022475"/>
    </source>
</evidence>
<keyword evidence="3" id="KW-0813">Transport</keyword>
<evidence type="ECO:0000256" key="3">
    <source>
        <dbReference type="ARBA" id="ARBA00022448"/>
    </source>
</evidence>
<evidence type="ECO:0000256" key="2">
    <source>
        <dbReference type="ARBA" id="ARBA00010072"/>
    </source>
</evidence>
<dbReference type="InterPro" id="IPR043429">
    <property type="entry name" value="ArtM/GltK/GlnP/TcyL/YhdX-like"/>
</dbReference>
<evidence type="ECO:0000256" key="9">
    <source>
        <dbReference type="SAM" id="Phobius"/>
    </source>
</evidence>
<gene>
    <name evidence="11" type="primary">artQ_16</name>
    <name evidence="11" type="ORF">SDC9_96579</name>
</gene>
<protein>
    <submittedName>
        <fullName evidence="11">Arginine transport system permease protein ArtQ</fullName>
    </submittedName>
</protein>
<name>A0A645AAB1_9ZZZZ</name>
<evidence type="ECO:0000256" key="1">
    <source>
        <dbReference type="ARBA" id="ARBA00004651"/>
    </source>
</evidence>
<evidence type="ECO:0000256" key="8">
    <source>
        <dbReference type="ARBA" id="ARBA00023136"/>
    </source>
</evidence>
<evidence type="ECO:0000256" key="7">
    <source>
        <dbReference type="ARBA" id="ARBA00022989"/>
    </source>
</evidence>
<evidence type="ECO:0000259" key="10">
    <source>
        <dbReference type="PROSITE" id="PS50928"/>
    </source>
</evidence>
<evidence type="ECO:0000256" key="5">
    <source>
        <dbReference type="ARBA" id="ARBA00022692"/>
    </source>
</evidence>
<keyword evidence="5 9" id="KW-0812">Transmembrane</keyword>
<dbReference type="CDD" id="cd06261">
    <property type="entry name" value="TM_PBP2"/>
    <property type="match status" value="1"/>
</dbReference>
<dbReference type="InterPro" id="IPR010065">
    <property type="entry name" value="AA_ABC_transptr_permease_3TM"/>
</dbReference>
<comment type="caution">
    <text evidence="11">The sequence shown here is derived from an EMBL/GenBank/DDBJ whole genome shotgun (WGS) entry which is preliminary data.</text>
</comment>
<dbReference type="InterPro" id="IPR035906">
    <property type="entry name" value="MetI-like_sf"/>
</dbReference>
<dbReference type="GO" id="GO:0043190">
    <property type="term" value="C:ATP-binding cassette (ABC) transporter complex"/>
    <property type="evidence" value="ECO:0007669"/>
    <property type="project" value="InterPro"/>
</dbReference>
<keyword evidence="6" id="KW-0029">Amino-acid transport</keyword>
<dbReference type="PROSITE" id="PS50928">
    <property type="entry name" value="ABC_TM1"/>
    <property type="match status" value="1"/>
</dbReference>
<dbReference type="GO" id="GO:0006865">
    <property type="term" value="P:amino acid transport"/>
    <property type="evidence" value="ECO:0007669"/>
    <property type="project" value="UniProtKB-KW"/>
</dbReference>
<dbReference type="InterPro" id="IPR000515">
    <property type="entry name" value="MetI-like"/>
</dbReference>
<dbReference type="NCBIfam" id="TIGR01726">
    <property type="entry name" value="HEQRo_perm_3TM"/>
    <property type="match status" value="1"/>
</dbReference>
<comment type="subcellular location">
    <subcellularLocation>
        <location evidence="1">Cell membrane</location>
        <topology evidence="1">Multi-pass membrane protein</topology>
    </subcellularLocation>
</comment>
<accession>A0A645AAB1</accession>
<dbReference type="AlphaFoldDB" id="A0A645AAB1"/>
<dbReference type="GO" id="GO:0022857">
    <property type="term" value="F:transmembrane transporter activity"/>
    <property type="evidence" value="ECO:0007669"/>
    <property type="project" value="InterPro"/>
</dbReference>
<dbReference type="Pfam" id="PF00528">
    <property type="entry name" value="BPD_transp_1"/>
    <property type="match status" value="1"/>
</dbReference>
<reference evidence="11" key="1">
    <citation type="submission" date="2019-08" db="EMBL/GenBank/DDBJ databases">
        <authorList>
            <person name="Kucharzyk K."/>
            <person name="Murdoch R.W."/>
            <person name="Higgins S."/>
            <person name="Loffler F."/>
        </authorList>
    </citation>
    <scope>NUCLEOTIDE SEQUENCE</scope>
</reference>
<proteinExistence type="inferred from homology"/>
<evidence type="ECO:0000313" key="11">
    <source>
        <dbReference type="EMBL" id="MPM49846.1"/>
    </source>
</evidence>
<evidence type="ECO:0000256" key="6">
    <source>
        <dbReference type="ARBA" id="ARBA00022970"/>
    </source>
</evidence>
<keyword evidence="4" id="KW-1003">Cell membrane</keyword>
<keyword evidence="8 9" id="KW-0472">Membrane</keyword>
<dbReference type="PANTHER" id="PTHR30614">
    <property type="entry name" value="MEMBRANE COMPONENT OF AMINO ACID ABC TRANSPORTER"/>
    <property type="match status" value="1"/>
</dbReference>
<dbReference type="EMBL" id="VSSQ01012699">
    <property type="protein sequence ID" value="MPM49846.1"/>
    <property type="molecule type" value="Genomic_DNA"/>
</dbReference>
<dbReference type="Gene3D" id="1.10.3720.10">
    <property type="entry name" value="MetI-like"/>
    <property type="match status" value="1"/>
</dbReference>